<dbReference type="AlphaFoldDB" id="A0A395JI20"/>
<accession>A0A395JI20</accession>
<organism evidence="1 2">
    <name type="scientific">Arenicella xantha</name>
    <dbReference type="NCBI Taxonomy" id="644221"/>
    <lineage>
        <taxon>Bacteria</taxon>
        <taxon>Pseudomonadati</taxon>
        <taxon>Pseudomonadota</taxon>
        <taxon>Gammaproteobacteria</taxon>
        <taxon>Arenicellales</taxon>
        <taxon>Arenicellaceae</taxon>
        <taxon>Arenicella</taxon>
    </lineage>
</organism>
<dbReference type="Gene3D" id="3.40.50.360">
    <property type="match status" value="1"/>
</dbReference>
<name>A0A395JI20_9GAMM</name>
<dbReference type="InterPro" id="IPR029039">
    <property type="entry name" value="Flavoprotein-like_sf"/>
</dbReference>
<dbReference type="OrthoDB" id="5736081at2"/>
<evidence type="ECO:0000313" key="2">
    <source>
        <dbReference type="Proteomes" id="UP000253083"/>
    </source>
</evidence>
<keyword evidence="2" id="KW-1185">Reference proteome</keyword>
<protein>
    <recommendedName>
        <fullName evidence="3">NADPH-dependent FMN reductase</fullName>
    </recommendedName>
</protein>
<dbReference type="RefSeq" id="WP_113955094.1">
    <property type="nucleotide sequence ID" value="NZ_QNRT01000004.1"/>
</dbReference>
<reference evidence="1 2" key="1">
    <citation type="submission" date="2018-06" db="EMBL/GenBank/DDBJ databases">
        <title>Genomic Encyclopedia of Type Strains, Phase IV (KMG-IV): sequencing the most valuable type-strain genomes for metagenomic binning, comparative biology and taxonomic classification.</title>
        <authorList>
            <person name="Goeker M."/>
        </authorList>
    </citation>
    <scope>NUCLEOTIDE SEQUENCE [LARGE SCALE GENOMIC DNA]</scope>
    <source>
        <strain evidence="1 2">DSM 24032</strain>
    </source>
</reference>
<comment type="caution">
    <text evidence="1">The sequence shown here is derived from an EMBL/GenBank/DDBJ whole genome shotgun (WGS) entry which is preliminary data.</text>
</comment>
<evidence type="ECO:0000313" key="1">
    <source>
        <dbReference type="EMBL" id="RBP49229.1"/>
    </source>
</evidence>
<dbReference type="Proteomes" id="UP000253083">
    <property type="component" value="Unassembled WGS sequence"/>
</dbReference>
<dbReference type="EMBL" id="QNRT01000004">
    <property type="protein sequence ID" value="RBP49229.1"/>
    <property type="molecule type" value="Genomic_DNA"/>
</dbReference>
<sequence length="158" mass="17467">MTSPRPSLLIIAHTPSPNTILLAESMLDGARRATAVDTQLLSPFDCDAEHVLKTDALVLFTTENFGYMSGALKDFFERVYYPCLENPTRNEAKPYALVIRAGLDGSGTNRSVHSIIKGLKWREVQPTLICKGEHQRQFIEQCQTIGETMAVSLDAGLL</sequence>
<gene>
    <name evidence="1" type="ORF">DFR28_104157</name>
</gene>
<proteinExistence type="predicted"/>
<dbReference type="SUPFAM" id="SSF52218">
    <property type="entry name" value="Flavoproteins"/>
    <property type="match status" value="1"/>
</dbReference>
<evidence type="ECO:0008006" key="3">
    <source>
        <dbReference type="Google" id="ProtNLM"/>
    </source>
</evidence>
<dbReference type="InParanoid" id="A0A395JI20"/>